<accession>A0A1T5LJT6</accession>
<evidence type="ECO:0000256" key="4">
    <source>
        <dbReference type="ARBA" id="ARBA00023163"/>
    </source>
</evidence>
<keyword evidence="4" id="KW-0804">Transcription</keyword>
<dbReference type="FunFam" id="1.10.10.10:FF:000001">
    <property type="entry name" value="LysR family transcriptional regulator"/>
    <property type="match status" value="1"/>
</dbReference>
<protein>
    <submittedName>
        <fullName evidence="6">Regulatory helix-turn-helix protein, lysR family</fullName>
    </submittedName>
</protein>
<evidence type="ECO:0000313" key="7">
    <source>
        <dbReference type="Proteomes" id="UP000189777"/>
    </source>
</evidence>
<comment type="similarity">
    <text evidence="1">Belongs to the LysR transcriptional regulatory family.</text>
</comment>
<sequence>MENGCRAFVAVSERGSFTGAAAALGVPQPVISRRVAGLEAHLGGSLFDRTTREVFLTPLGRRLLPVAARLVGSADDLRAAAAMRETALVRLAVPEDMSPSAAATLIADAQEVGVRLRTEPVPAGGRVEMVRDSRADAALVGAASGAARWSAPLGVGTCGPVGGERTFLDELAPRRGDDAPGRRVWVTPEDDNAGVGDVLTRHLVAAGCLPRQVEVAALVPALVAVTTSTDLLLCTRAQARELGLAWSRLGGVDLVRTHRVELRAGDPGGVGAAMGALSGAVAHALGATEVAG</sequence>
<dbReference type="Gene3D" id="1.10.10.10">
    <property type="entry name" value="Winged helix-like DNA-binding domain superfamily/Winged helix DNA-binding domain"/>
    <property type="match status" value="1"/>
</dbReference>
<reference evidence="6 7" key="1">
    <citation type="submission" date="2017-02" db="EMBL/GenBank/DDBJ databases">
        <authorList>
            <person name="Peterson S.W."/>
        </authorList>
    </citation>
    <scope>NUCLEOTIDE SEQUENCE [LARGE SCALE GENOMIC DNA]</scope>
    <source>
        <strain evidence="6 7">DSM 21481</strain>
    </source>
</reference>
<dbReference type="PROSITE" id="PS50931">
    <property type="entry name" value="HTH_LYSR"/>
    <property type="match status" value="1"/>
</dbReference>
<dbReference type="GO" id="GO:0003700">
    <property type="term" value="F:DNA-binding transcription factor activity"/>
    <property type="evidence" value="ECO:0007669"/>
    <property type="project" value="InterPro"/>
</dbReference>
<evidence type="ECO:0000256" key="1">
    <source>
        <dbReference type="ARBA" id="ARBA00009437"/>
    </source>
</evidence>
<feature type="domain" description="HTH lysR-type" evidence="5">
    <location>
        <begin position="1"/>
        <end position="57"/>
    </location>
</feature>
<dbReference type="PANTHER" id="PTHR30126:SF40">
    <property type="entry name" value="HTH-TYPE TRANSCRIPTIONAL REGULATOR GLTR"/>
    <property type="match status" value="1"/>
</dbReference>
<dbReference type="InterPro" id="IPR036388">
    <property type="entry name" value="WH-like_DNA-bd_sf"/>
</dbReference>
<proteinExistence type="inferred from homology"/>
<keyword evidence="3" id="KW-0238">DNA-binding</keyword>
<dbReference type="Pfam" id="PF00126">
    <property type="entry name" value="HTH_1"/>
    <property type="match status" value="1"/>
</dbReference>
<name>A0A1T5LJT6_9MICO</name>
<dbReference type="EMBL" id="FUZQ01000006">
    <property type="protein sequence ID" value="SKC76256.1"/>
    <property type="molecule type" value="Genomic_DNA"/>
</dbReference>
<dbReference type="SUPFAM" id="SSF46785">
    <property type="entry name" value="Winged helix' DNA-binding domain"/>
    <property type="match status" value="1"/>
</dbReference>
<dbReference type="STRING" id="526729.SAMN04324258_3563"/>
<evidence type="ECO:0000313" key="6">
    <source>
        <dbReference type="EMBL" id="SKC76256.1"/>
    </source>
</evidence>
<dbReference type="RefSeq" id="WP_245807204.1">
    <property type="nucleotide sequence ID" value="NZ_FUZQ01000006.1"/>
</dbReference>
<dbReference type="GO" id="GO:0000976">
    <property type="term" value="F:transcription cis-regulatory region binding"/>
    <property type="evidence" value="ECO:0007669"/>
    <property type="project" value="TreeGrafter"/>
</dbReference>
<keyword evidence="2" id="KW-0805">Transcription regulation</keyword>
<dbReference type="InterPro" id="IPR036390">
    <property type="entry name" value="WH_DNA-bd_sf"/>
</dbReference>
<evidence type="ECO:0000259" key="5">
    <source>
        <dbReference type="PROSITE" id="PS50931"/>
    </source>
</evidence>
<dbReference type="Proteomes" id="UP000189777">
    <property type="component" value="Unassembled WGS sequence"/>
</dbReference>
<organism evidence="6 7">
    <name type="scientific">Krasilnikoviella flava</name>
    <dbReference type="NCBI Taxonomy" id="526729"/>
    <lineage>
        <taxon>Bacteria</taxon>
        <taxon>Bacillati</taxon>
        <taxon>Actinomycetota</taxon>
        <taxon>Actinomycetes</taxon>
        <taxon>Micrococcales</taxon>
        <taxon>Promicromonosporaceae</taxon>
        <taxon>Krasilnikoviella</taxon>
    </lineage>
</organism>
<evidence type="ECO:0000256" key="2">
    <source>
        <dbReference type="ARBA" id="ARBA00023015"/>
    </source>
</evidence>
<evidence type="ECO:0000256" key="3">
    <source>
        <dbReference type="ARBA" id="ARBA00023125"/>
    </source>
</evidence>
<dbReference type="InterPro" id="IPR000847">
    <property type="entry name" value="LysR_HTH_N"/>
</dbReference>
<dbReference type="PRINTS" id="PR00039">
    <property type="entry name" value="HTHLYSR"/>
</dbReference>
<dbReference type="AlphaFoldDB" id="A0A1T5LJT6"/>
<gene>
    <name evidence="6" type="ORF">SAMN04324258_3563</name>
</gene>
<keyword evidence="7" id="KW-1185">Reference proteome</keyword>
<dbReference type="PANTHER" id="PTHR30126">
    <property type="entry name" value="HTH-TYPE TRANSCRIPTIONAL REGULATOR"/>
    <property type="match status" value="1"/>
</dbReference>